<feature type="domain" description="ATP synthase YMF19-like N-terminal" evidence="6">
    <location>
        <begin position="2"/>
        <end position="56"/>
    </location>
</feature>
<dbReference type="InterPro" id="IPR003319">
    <property type="entry name" value="YMF19-like_N"/>
</dbReference>
<evidence type="ECO:0000256" key="4">
    <source>
        <dbReference type="ARBA" id="ARBA00023136"/>
    </source>
</evidence>
<proteinExistence type="predicted"/>
<keyword evidence="5" id="KW-0066">ATP synthesis</keyword>
<dbReference type="GO" id="GO:0016020">
    <property type="term" value="C:membrane"/>
    <property type="evidence" value="ECO:0007669"/>
    <property type="project" value="UniProtKB-SubCell"/>
</dbReference>
<protein>
    <submittedName>
        <fullName evidence="7">DUF2971 domain-containing protein</fullName>
    </submittedName>
</protein>
<evidence type="ECO:0000256" key="1">
    <source>
        <dbReference type="ARBA" id="ARBA00004370"/>
    </source>
</evidence>
<evidence type="ECO:0000259" key="6">
    <source>
        <dbReference type="Pfam" id="PF02326"/>
    </source>
</evidence>
<evidence type="ECO:0000256" key="5">
    <source>
        <dbReference type="ARBA" id="ARBA00023310"/>
    </source>
</evidence>
<evidence type="ECO:0000256" key="3">
    <source>
        <dbReference type="ARBA" id="ARBA00022989"/>
    </source>
</evidence>
<name>A0A9D1UIR7_9BACT</name>
<evidence type="ECO:0000313" key="7">
    <source>
        <dbReference type="EMBL" id="HIW87915.1"/>
    </source>
</evidence>
<comment type="caution">
    <text evidence="7">The sequence shown here is derived from an EMBL/GenBank/DDBJ whole genome shotgun (WGS) entry which is preliminary data.</text>
</comment>
<dbReference type="Pfam" id="PF11185">
    <property type="entry name" value="DUF2971"/>
    <property type="match status" value="1"/>
</dbReference>
<dbReference type="AlphaFoldDB" id="A0A9D1UIR7"/>
<dbReference type="GO" id="GO:0006754">
    <property type="term" value="P:ATP biosynthetic process"/>
    <property type="evidence" value="ECO:0007669"/>
    <property type="project" value="UniProtKB-KW"/>
</dbReference>
<dbReference type="Pfam" id="PF02326">
    <property type="entry name" value="YMF19"/>
    <property type="match status" value="1"/>
</dbReference>
<keyword evidence="2" id="KW-0812">Transmembrane</keyword>
<keyword evidence="4" id="KW-0472">Membrane</keyword>
<dbReference type="InterPro" id="IPR021352">
    <property type="entry name" value="DUF2971"/>
</dbReference>
<sequence length="352" mass="42043">MKFFSQFLWIRIFYVRFHFTKLNFEYYKFMNKAYKYRANIVIDGKKRDTDQLSKNILYAADMRKLNDPFEGSVELPKSDEHEYWVTPIIQKLYNVGIYSLSKLKNNETFPCNELLWAHYANSHTGFCIEYDLDKLSNYAQSNYDISHVLHVSYADERPKVSENDNIIQVQKKVFGTKSLAWEYENEVRLVFEKYGEKTVPENAVTAIYFGLKISLEDRREIIKRMSGRGIDFYQVERIENLYQLKASKLLFDYSHEIVNFEQMPTVDNYMILYKSANKDENTLMEFIELFRKKLRRPSNITVIDDIRAKPILVNYKPRKLMSDEEIEIMAKHWIAYSTFGAPDVVWTYPEKW</sequence>
<accession>A0A9D1UIR7</accession>
<keyword evidence="3" id="KW-1133">Transmembrane helix</keyword>
<comment type="subcellular location">
    <subcellularLocation>
        <location evidence="1">Membrane</location>
    </subcellularLocation>
</comment>
<reference evidence="7" key="2">
    <citation type="submission" date="2021-04" db="EMBL/GenBank/DDBJ databases">
        <authorList>
            <person name="Gilroy R."/>
        </authorList>
    </citation>
    <scope>NUCLEOTIDE SEQUENCE</scope>
    <source>
        <strain evidence="7">Gambia16-930</strain>
    </source>
</reference>
<reference evidence="7" key="1">
    <citation type="journal article" date="2021" name="PeerJ">
        <title>Extensive microbial diversity within the chicken gut microbiome revealed by metagenomics and culture.</title>
        <authorList>
            <person name="Gilroy R."/>
            <person name="Ravi A."/>
            <person name="Getino M."/>
            <person name="Pursley I."/>
            <person name="Horton D.L."/>
            <person name="Alikhan N.F."/>
            <person name="Baker D."/>
            <person name="Gharbi K."/>
            <person name="Hall N."/>
            <person name="Watson M."/>
            <person name="Adriaenssens E.M."/>
            <person name="Foster-Nyarko E."/>
            <person name="Jarju S."/>
            <person name="Secka A."/>
            <person name="Antonio M."/>
            <person name="Oren A."/>
            <person name="Chaudhuri R.R."/>
            <person name="La Ragione R."/>
            <person name="Hildebrand F."/>
            <person name="Pallen M.J."/>
        </authorList>
    </citation>
    <scope>NUCLEOTIDE SEQUENCE</scope>
    <source>
        <strain evidence="7">Gambia16-930</strain>
    </source>
</reference>
<gene>
    <name evidence="7" type="ORF">IAC47_06550</name>
</gene>
<evidence type="ECO:0000256" key="2">
    <source>
        <dbReference type="ARBA" id="ARBA00022692"/>
    </source>
</evidence>
<dbReference type="EMBL" id="DXGG01000205">
    <property type="protein sequence ID" value="HIW87915.1"/>
    <property type="molecule type" value="Genomic_DNA"/>
</dbReference>
<evidence type="ECO:0000313" key="8">
    <source>
        <dbReference type="Proteomes" id="UP000824267"/>
    </source>
</evidence>
<dbReference type="Proteomes" id="UP000824267">
    <property type="component" value="Unassembled WGS sequence"/>
</dbReference>
<organism evidence="7 8">
    <name type="scientific">Candidatus Onthomorpha intestinigallinarum</name>
    <dbReference type="NCBI Taxonomy" id="2840880"/>
    <lineage>
        <taxon>Bacteria</taxon>
        <taxon>Pseudomonadati</taxon>
        <taxon>Bacteroidota</taxon>
        <taxon>Bacteroidia</taxon>
        <taxon>Bacteroidales</taxon>
        <taxon>Candidatus Onthomorpha</taxon>
    </lineage>
</organism>